<dbReference type="Pfam" id="PF05336">
    <property type="entry name" value="rhaM"/>
    <property type="match status" value="1"/>
</dbReference>
<dbReference type="GO" id="GO:0019301">
    <property type="term" value="P:rhamnose catabolic process"/>
    <property type="evidence" value="ECO:0007669"/>
    <property type="project" value="UniProtKB-UniRule"/>
</dbReference>
<dbReference type="EMBL" id="VUNS01000002">
    <property type="protein sequence ID" value="MST96057.1"/>
    <property type="molecule type" value="Genomic_DNA"/>
</dbReference>
<reference evidence="6 7" key="1">
    <citation type="submission" date="2019-08" db="EMBL/GenBank/DDBJ databases">
        <title>In-depth cultivation of the pig gut microbiome towards novel bacterial diversity and tailored functional studies.</title>
        <authorList>
            <person name="Wylensek D."/>
            <person name="Hitch T.C.A."/>
            <person name="Clavel T."/>
        </authorList>
    </citation>
    <scope>NUCLEOTIDE SEQUENCE [LARGE SCALE GENOMIC DNA]</scope>
    <source>
        <strain evidence="6 7">BBE-744-WT-12</strain>
    </source>
</reference>
<dbReference type="Gene3D" id="3.30.70.100">
    <property type="match status" value="1"/>
</dbReference>
<gene>
    <name evidence="6" type="primary">rhaM</name>
    <name evidence="6" type="ORF">FYJ85_03230</name>
</gene>
<dbReference type="InterPro" id="IPR008000">
    <property type="entry name" value="Rham/fucose_mutarotase"/>
</dbReference>
<protein>
    <recommendedName>
        <fullName evidence="5">L-rhamnose mutarotase</fullName>
        <ecNumber evidence="5">5.1.3.32</ecNumber>
    </recommendedName>
</protein>
<dbReference type="RefSeq" id="WP_106054828.1">
    <property type="nucleotide sequence ID" value="NZ_CALXOB010000031.1"/>
</dbReference>
<evidence type="ECO:0000256" key="1">
    <source>
        <dbReference type="ARBA" id="ARBA00022490"/>
    </source>
</evidence>
<comment type="caution">
    <text evidence="6">The sequence shown here is derived from an EMBL/GenBank/DDBJ whole genome shotgun (WGS) entry which is preliminary data.</text>
</comment>
<keyword evidence="4" id="KW-0684">Rhamnose metabolism</keyword>
<evidence type="ECO:0000256" key="3">
    <source>
        <dbReference type="ARBA" id="ARBA00023277"/>
    </source>
</evidence>
<evidence type="ECO:0000313" key="7">
    <source>
        <dbReference type="Proteomes" id="UP000435649"/>
    </source>
</evidence>
<keyword evidence="7" id="KW-1185">Reference proteome</keyword>
<keyword evidence="2 6" id="KW-0413">Isomerase</keyword>
<keyword evidence="1" id="KW-0963">Cytoplasm</keyword>
<proteinExistence type="inferred from homology"/>
<keyword evidence="3" id="KW-0119">Carbohydrate metabolism</keyword>
<sequence length="104" mass="12543">MLRDAFRMKLKPGCIEEYRKRHDRIWPELVKAHSDCGICDYSIYLDEETLTLFAFRRLTEKNTADRMGELDIVKKWWEYNRDLMEVNPDNSPVFTPLVEVFHMD</sequence>
<evidence type="ECO:0000256" key="4">
    <source>
        <dbReference type="ARBA" id="ARBA00023308"/>
    </source>
</evidence>
<dbReference type="GO" id="GO:0005737">
    <property type="term" value="C:cytoplasm"/>
    <property type="evidence" value="ECO:0007669"/>
    <property type="project" value="InterPro"/>
</dbReference>
<dbReference type="AlphaFoldDB" id="A0A844FXU6"/>
<dbReference type="NCBIfam" id="TIGR02625">
    <property type="entry name" value="YiiL_rotase"/>
    <property type="match status" value="1"/>
</dbReference>
<evidence type="ECO:0000256" key="5">
    <source>
        <dbReference type="NCBIfam" id="TIGR02625"/>
    </source>
</evidence>
<organism evidence="6 7">
    <name type="scientific">Victivallis lenta</name>
    <dbReference type="NCBI Taxonomy" id="2606640"/>
    <lineage>
        <taxon>Bacteria</taxon>
        <taxon>Pseudomonadati</taxon>
        <taxon>Lentisphaerota</taxon>
        <taxon>Lentisphaeria</taxon>
        <taxon>Victivallales</taxon>
        <taxon>Victivallaceae</taxon>
        <taxon>Victivallis</taxon>
    </lineage>
</organism>
<dbReference type="EC" id="5.1.3.32" evidence="5"/>
<dbReference type="InterPro" id="IPR013448">
    <property type="entry name" value="L-rhamnose_mutarotase"/>
</dbReference>
<evidence type="ECO:0000313" key="6">
    <source>
        <dbReference type="EMBL" id="MST96057.1"/>
    </source>
</evidence>
<name>A0A844FXU6_9BACT</name>
<dbReference type="PANTHER" id="PTHR34389:SF2">
    <property type="entry name" value="L-RHAMNOSE MUTAROTASE"/>
    <property type="match status" value="1"/>
</dbReference>
<dbReference type="HAMAP" id="MF_01663">
    <property type="entry name" value="L_rham_rotase"/>
    <property type="match status" value="1"/>
</dbReference>
<accession>A0A844FXU6</accession>
<dbReference type="InterPro" id="IPR011008">
    <property type="entry name" value="Dimeric_a/b-barrel"/>
</dbReference>
<dbReference type="SUPFAM" id="SSF54909">
    <property type="entry name" value="Dimeric alpha+beta barrel"/>
    <property type="match status" value="1"/>
</dbReference>
<dbReference type="PANTHER" id="PTHR34389">
    <property type="entry name" value="L-RHAMNOSE MUTAROTASE"/>
    <property type="match status" value="1"/>
</dbReference>
<evidence type="ECO:0000256" key="2">
    <source>
        <dbReference type="ARBA" id="ARBA00023235"/>
    </source>
</evidence>
<dbReference type="Proteomes" id="UP000435649">
    <property type="component" value="Unassembled WGS sequence"/>
</dbReference>
<dbReference type="GO" id="GO:0062192">
    <property type="term" value="F:L-rhamnose mutarotase activity"/>
    <property type="evidence" value="ECO:0007669"/>
    <property type="project" value="UniProtKB-UniRule"/>
</dbReference>